<dbReference type="HOGENOM" id="CLU_2583826_0_0_3"/>
<gene>
    <name evidence="1" type="ORF">Cri9333_2416</name>
</gene>
<sequence>MTLTFQLRQYHFLIQSTDYEAKLGFLIIREYKCKFFSCPTPLPLSPPPSPLSPLPYGEALGFRFGVEAVEPDTGLAHLPS</sequence>
<dbReference type="AlphaFoldDB" id="K9VYR9"/>
<organism evidence="1 2">
    <name type="scientific">Crinalium epipsammum PCC 9333</name>
    <dbReference type="NCBI Taxonomy" id="1173022"/>
    <lineage>
        <taxon>Bacteria</taxon>
        <taxon>Bacillati</taxon>
        <taxon>Cyanobacteriota</taxon>
        <taxon>Cyanophyceae</taxon>
        <taxon>Gomontiellales</taxon>
        <taxon>Gomontiellaceae</taxon>
        <taxon>Crinalium</taxon>
    </lineage>
</organism>
<evidence type="ECO:0000313" key="1">
    <source>
        <dbReference type="EMBL" id="AFZ13283.1"/>
    </source>
</evidence>
<name>K9VYR9_9CYAN</name>
<dbReference type="EMBL" id="CP003620">
    <property type="protein sequence ID" value="AFZ13283.1"/>
    <property type="molecule type" value="Genomic_DNA"/>
</dbReference>
<proteinExistence type="predicted"/>
<evidence type="ECO:0000313" key="2">
    <source>
        <dbReference type="Proteomes" id="UP000010472"/>
    </source>
</evidence>
<dbReference type="KEGG" id="cep:Cri9333_2416"/>
<accession>K9VYR9</accession>
<keyword evidence="2" id="KW-1185">Reference proteome</keyword>
<protein>
    <submittedName>
        <fullName evidence="1">Uncharacterized protein</fullName>
    </submittedName>
</protein>
<dbReference type="Proteomes" id="UP000010472">
    <property type="component" value="Chromosome"/>
</dbReference>
<reference evidence="1 2" key="1">
    <citation type="submission" date="2012-06" db="EMBL/GenBank/DDBJ databases">
        <title>Finished chromosome of genome of Crinalium epipsammum PCC 9333.</title>
        <authorList>
            <consortium name="US DOE Joint Genome Institute"/>
            <person name="Gugger M."/>
            <person name="Coursin T."/>
            <person name="Rippka R."/>
            <person name="Tandeau De Marsac N."/>
            <person name="Huntemann M."/>
            <person name="Wei C.-L."/>
            <person name="Han J."/>
            <person name="Detter J.C."/>
            <person name="Han C."/>
            <person name="Tapia R."/>
            <person name="Davenport K."/>
            <person name="Daligault H."/>
            <person name="Erkkila T."/>
            <person name="Gu W."/>
            <person name="Munk A.C.C."/>
            <person name="Teshima H."/>
            <person name="Xu Y."/>
            <person name="Chain P."/>
            <person name="Chen A."/>
            <person name="Krypides N."/>
            <person name="Mavromatis K."/>
            <person name="Markowitz V."/>
            <person name="Szeto E."/>
            <person name="Ivanova N."/>
            <person name="Mikhailova N."/>
            <person name="Ovchinnikova G."/>
            <person name="Pagani I."/>
            <person name="Pati A."/>
            <person name="Goodwin L."/>
            <person name="Peters L."/>
            <person name="Pitluck S."/>
            <person name="Woyke T."/>
            <person name="Kerfeld C."/>
        </authorList>
    </citation>
    <scope>NUCLEOTIDE SEQUENCE [LARGE SCALE GENOMIC DNA]</scope>
    <source>
        <strain evidence="1 2">PCC 9333</strain>
    </source>
</reference>